<organism evidence="2">
    <name type="scientific">Octopus bimaculoides</name>
    <name type="common">California two-spotted octopus</name>
    <dbReference type="NCBI Taxonomy" id="37653"/>
    <lineage>
        <taxon>Eukaryota</taxon>
        <taxon>Metazoa</taxon>
        <taxon>Spiralia</taxon>
        <taxon>Lophotrochozoa</taxon>
        <taxon>Mollusca</taxon>
        <taxon>Cephalopoda</taxon>
        <taxon>Coleoidea</taxon>
        <taxon>Octopodiformes</taxon>
        <taxon>Octopoda</taxon>
        <taxon>Incirrata</taxon>
        <taxon>Octopodidae</taxon>
        <taxon>Octopus</taxon>
    </lineage>
</organism>
<dbReference type="AlphaFoldDB" id="A0A0L8I6H4"/>
<keyword evidence="1" id="KW-1133">Transmembrane helix</keyword>
<name>A0A0L8I6H4_OCTBM</name>
<sequence>MKHETKEIDRCDDCGNIFVVALILILTGFTGGQVWLWGKKFVSYPWVEAQWPSG</sequence>
<proteinExistence type="predicted"/>
<accession>A0A0L8I6H4</accession>
<evidence type="ECO:0000313" key="2">
    <source>
        <dbReference type="EMBL" id="KOF97096.1"/>
    </source>
</evidence>
<gene>
    <name evidence="2" type="ORF">OCBIM_22031466mg</name>
</gene>
<keyword evidence="1" id="KW-0472">Membrane</keyword>
<keyword evidence="1" id="KW-0812">Transmembrane</keyword>
<dbReference type="EMBL" id="KQ416399">
    <property type="protein sequence ID" value="KOF97096.1"/>
    <property type="molecule type" value="Genomic_DNA"/>
</dbReference>
<evidence type="ECO:0000256" key="1">
    <source>
        <dbReference type="SAM" id="Phobius"/>
    </source>
</evidence>
<feature type="transmembrane region" description="Helical" evidence="1">
    <location>
        <begin position="16"/>
        <end position="37"/>
    </location>
</feature>
<protein>
    <submittedName>
        <fullName evidence="2">Uncharacterized protein</fullName>
    </submittedName>
</protein>
<reference evidence="2" key="1">
    <citation type="submission" date="2015-07" db="EMBL/GenBank/DDBJ databases">
        <title>MeaNS - Measles Nucleotide Surveillance Program.</title>
        <authorList>
            <person name="Tran T."/>
            <person name="Druce J."/>
        </authorList>
    </citation>
    <scope>NUCLEOTIDE SEQUENCE</scope>
    <source>
        <strain evidence="2">UCB-OBI-ISO-001</strain>
        <tissue evidence="2">Gonad</tissue>
    </source>
</reference>